<reference evidence="1 2" key="1">
    <citation type="submission" date="2021-08" db="EMBL/GenBank/DDBJ databases">
        <authorList>
            <person name="Peeters C."/>
        </authorList>
    </citation>
    <scope>NUCLEOTIDE SEQUENCE [LARGE SCALE GENOMIC DNA]</scope>
    <source>
        <strain evidence="1 2">LMG 23994</strain>
    </source>
</reference>
<dbReference type="Gene3D" id="3.30.70.270">
    <property type="match status" value="1"/>
</dbReference>
<organism evidence="1 2">
    <name type="scientific">Cupriavidus pinatubonensis</name>
    <dbReference type="NCBI Taxonomy" id="248026"/>
    <lineage>
        <taxon>Bacteria</taxon>
        <taxon>Pseudomonadati</taxon>
        <taxon>Pseudomonadota</taxon>
        <taxon>Betaproteobacteria</taxon>
        <taxon>Burkholderiales</taxon>
        <taxon>Burkholderiaceae</taxon>
        <taxon>Cupriavidus</taxon>
    </lineage>
</organism>
<sequence length="61" mass="6700">MRDATLLRFGSPGREIRYTVSIGVAELVKDACDSLDALAAPPDHRFYAAKEQGRNRVVTHG</sequence>
<dbReference type="RefSeq" id="WP_224006341.1">
    <property type="nucleotide sequence ID" value="NZ_CAJZAF010000029.1"/>
</dbReference>
<dbReference type="InterPro" id="IPR043128">
    <property type="entry name" value="Rev_trsase/Diguanyl_cyclase"/>
</dbReference>
<protein>
    <recommendedName>
        <fullName evidence="3">GGDEF domain-containing protein</fullName>
    </recommendedName>
</protein>
<evidence type="ECO:0000313" key="1">
    <source>
        <dbReference type="EMBL" id="CAG9181188.1"/>
    </source>
</evidence>
<dbReference type="EMBL" id="CAJZAF010000029">
    <property type="protein sequence ID" value="CAG9181188.1"/>
    <property type="molecule type" value="Genomic_DNA"/>
</dbReference>
<evidence type="ECO:0008006" key="3">
    <source>
        <dbReference type="Google" id="ProtNLM"/>
    </source>
</evidence>
<dbReference type="SUPFAM" id="SSF55073">
    <property type="entry name" value="Nucleotide cyclase"/>
    <property type="match status" value="1"/>
</dbReference>
<dbReference type="InterPro" id="IPR029787">
    <property type="entry name" value="Nucleotide_cyclase"/>
</dbReference>
<name>A0ABM8XLU7_9BURK</name>
<evidence type="ECO:0000313" key="2">
    <source>
        <dbReference type="Proteomes" id="UP000701702"/>
    </source>
</evidence>
<dbReference type="Proteomes" id="UP000701702">
    <property type="component" value="Unassembled WGS sequence"/>
</dbReference>
<accession>A0ABM8XLU7</accession>
<gene>
    <name evidence="1" type="ORF">LMG23994_04607</name>
</gene>
<proteinExistence type="predicted"/>
<keyword evidence="2" id="KW-1185">Reference proteome</keyword>
<comment type="caution">
    <text evidence="1">The sequence shown here is derived from an EMBL/GenBank/DDBJ whole genome shotgun (WGS) entry which is preliminary data.</text>
</comment>